<dbReference type="PANTHER" id="PTHR41252:SF1">
    <property type="entry name" value="BLR2505 PROTEIN"/>
    <property type="match status" value="1"/>
</dbReference>
<evidence type="ECO:0000259" key="1">
    <source>
        <dbReference type="Pfam" id="PF12680"/>
    </source>
</evidence>
<dbReference type="InterPro" id="IPR037401">
    <property type="entry name" value="SnoaL-like"/>
</dbReference>
<feature type="domain" description="SnoaL-like" evidence="1">
    <location>
        <begin position="12"/>
        <end position="123"/>
    </location>
</feature>
<dbReference type="PANTHER" id="PTHR41252">
    <property type="entry name" value="BLR2505 PROTEIN"/>
    <property type="match status" value="1"/>
</dbReference>
<dbReference type="InterPro" id="IPR032710">
    <property type="entry name" value="NTF2-like_dom_sf"/>
</dbReference>
<evidence type="ECO:0000313" key="2">
    <source>
        <dbReference type="EMBL" id="XBH00970.1"/>
    </source>
</evidence>
<gene>
    <name evidence="2" type="ORF">V5E97_21715</name>
</gene>
<reference evidence="2" key="1">
    <citation type="submission" date="2024-05" db="EMBL/GenBank/DDBJ databases">
        <title>Planctomycetes of the genus Singulisphaera possess chitinolytic capabilities.</title>
        <authorList>
            <person name="Ivanova A."/>
        </authorList>
    </citation>
    <scope>NUCLEOTIDE SEQUENCE</scope>
    <source>
        <strain evidence="2">Ch08T</strain>
    </source>
</reference>
<protein>
    <submittedName>
        <fullName evidence="2">Nuclear transport factor 2 family protein</fullName>
    </submittedName>
</protein>
<dbReference type="RefSeq" id="WP_406693652.1">
    <property type="nucleotide sequence ID" value="NZ_CP155447.1"/>
</dbReference>
<sequence>MADLQDHVNALRQAYQQWNSTRGENAQVWLDLFSDDITMRSLGGDAAAFDFAKPRHGKADAEQYFADVLAAWEMVHFTPEDFIAEADRVVVVSRVAYKYRETGKVAESPKADIFRFRDGKVIEFTEFFDTAAALAATQPD</sequence>
<organism evidence="2">
    <name type="scientific">Singulisphaera sp. Ch08</name>
    <dbReference type="NCBI Taxonomy" id="3120278"/>
    <lineage>
        <taxon>Bacteria</taxon>
        <taxon>Pseudomonadati</taxon>
        <taxon>Planctomycetota</taxon>
        <taxon>Planctomycetia</taxon>
        <taxon>Isosphaerales</taxon>
        <taxon>Isosphaeraceae</taxon>
        <taxon>Singulisphaera</taxon>
    </lineage>
</organism>
<dbReference type="AlphaFoldDB" id="A0AAU7C750"/>
<name>A0AAU7C750_9BACT</name>
<dbReference type="EMBL" id="CP155447">
    <property type="protein sequence ID" value="XBH00970.1"/>
    <property type="molecule type" value="Genomic_DNA"/>
</dbReference>
<dbReference type="Pfam" id="PF12680">
    <property type="entry name" value="SnoaL_2"/>
    <property type="match status" value="1"/>
</dbReference>
<dbReference type="SUPFAM" id="SSF54427">
    <property type="entry name" value="NTF2-like"/>
    <property type="match status" value="1"/>
</dbReference>
<dbReference type="Gene3D" id="3.10.450.50">
    <property type="match status" value="1"/>
</dbReference>
<proteinExistence type="predicted"/>
<accession>A0AAU7C750</accession>